<comment type="caution">
    <text evidence="6">The sequence shown here is derived from an EMBL/GenBank/DDBJ whole genome shotgun (WGS) entry which is preliminary data.</text>
</comment>
<feature type="coiled-coil region" evidence="4">
    <location>
        <begin position="181"/>
        <end position="236"/>
    </location>
</feature>
<protein>
    <recommendedName>
        <fullName evidence="2">histidine kinase</fullName>
        <ecNumber evidence="2">2.7.13.3</ecNumber>
    </recommendedName>
</protein>
<dbReference type="Pfam" id="PF13185">
    <property type="entry name" value="GAF_2"/>
    <property type="match status" value="1"/>
</dbReference>
<dbReference type="InterPro" id="IPR029016">
    <property type="entry name" value="GAF-like_dom_sf"/>
</dbReference>
<sequence>MNSSNVVNINEASKFAHLKRHNAIEHGRVNALELMVNGNPLDEVLCELIASLESSTPGLKCSINLLDDTQTVLNPFVGPSLPEPFLTALKNQKIVPAVSTCTAAIANRELTICEDVMQDARWHEFRSIASACSIRSCWSQPIISPDGEVYGTFCMFFSTAGVPDQDDIDSLNYESQIASLILERFNNIRQLKEANANLEKRVEERTQALSSANLMLKKALEQRNDVQTQLVELENMAALGTMMSSLTHEINTPTGVAITAISYLRSILETTTKAFKDDQLKRSQLQKFLEETEESVDIVERNLFRSTQLIKTFKQLSLDQHSQEARKINLSGYLDEILLSLKPRLKRTKHHFCVDVDPDLEIYSNPGAISQLLINLIMNSVQHGFEQDQSGHIFFKFRVIEKVAGHPTLEIKYKDNGCGMTEHTIENLYKPFFTSARNSGGSGLGMHICYNIVVKVLSGHIDCKSKVGKGVEFIVKFPISLDKPKLDSF</sequence>
<comment type="catalytic activity">
    <reaction evidence="1">
        <text>ATP + protein L-histidine = ADP + protein N-phospho-L-histidine.</text>
        <dbReference type="EC" id="2.7.13.3"/>
    </reaction>
</comment>
<dbReference type="SUPFAM" id="SSF55781">
    <property type="entry name" value="GAF domain-like"/>
    <property type="match status" value="1"/>
</dbReference>
<dbReference type="CDD" id="cd00082">
    <property type="entry name" value="HisKA"/>
    <property type="match status" value="1"/>
</dbReference>
<reference evidence="6 7" key="1">
    <citation type="journal article" date="2017" name="Antonie Van Leeuwenhoek">
        <title>Rhizobium rhizosphaerae sp. nov., a novel species isolated from rice rhizosphere.</title>
        <authorList>
            <person name="Zhao J.J."/>
            <person name="Zhang J."/>
            <person name="Zhang R.J."/>
            <person name="Zhang C.W."/>
            <person name="Yin H.Q."/>
            <person name="Zhang X.X."/>
        </authorList>
    </citation>
    <scope>NUCLEOTIDE SEQUENCE [LARGE SCALE GENOMIC DNA]</scope>
    <source>
        <strain evidence="6 7">E3</strain>
    </source>
</reference>
<dbReference type="GO" id="GO:0000155">
    <property type="term" value="F:phosphorelay sensor kinase activity"/>
    <property type="evidence" value="ECO:0007669"/>
    <property type="project" value="InterPro"/>
</dbReference>
<dbReference type="PROSITE" id="PS50109">
    <property type="entry name" value="HIS_KIN"/>
    <property type="match status" value="1"/>
</dbReference>
<accession>K6YGA9</accession>
<evidence type="ECO:0000256" key="4">
    <source>
        <dbReference type="SAM" id="Coils"/>
    </source>
</evidence>
<dbReference type="Pfam" id="PF02518">
    <property type="entry name" value="HATPase_c"/>
    <property type="match status" value="1"/>
</dbReference>
<gene>
    <name evidence="6" type="ORF">GLIP_3047</name>
</gene>
<dbReference type="SMART" id="SM00387">
    <property type="entry name" value="HATPase_c"/>
    <property type="match status" value="1"/>
</dbReference>
<evidence type="ECO:0000256" key="1">
    <source>
        <dbReference type="ARBA" id="ARBA00000085"/>
    </source>
</evidence>
<name>K6YGA9_9ALTE</name>
<dbReference type="RefSeq" id="WP_008845473.1">
    <property type="nucleotide sequence ID" value="NZ_BAEN01000059.1"/>
</dbReference>
<evidence type="ECO:0000256" key="2">
    <source>
        <dbReference type="ARBA" id="ARBA00012438"/>
    </source>
</evidence>
<dbReference type="InterPro" id="IPR036890">
    <property type="entry name" value="HATPase_C_sf"/>
</dbReference>
<dbReference type="Gene3D" id="3.30.450.40">
    <property type="match status" value="1"/>
</dbReference>
<dbReference type="InterPro" id="IPR003594">
    <property type="entry name" value="HATPase_dom"/>
</dbReference>
<dbReference type="EC" id="2.7.13.3" evidence="2"/>
<keyword evidence="3" id="KW-0597">Phosphoprotein</keyword>
<dbReference type="STRING" id="1127673.GLIP_3047"/>
<dbReference type="AlphaFoldDB" id="K6YGA9"/>
<proteinExistence type="predicted"/>
<dbReference type="EMBL" id="BAEN01000059">
    <property type="protein sequence ID" value="GAC15668.1"/>
    <property type="molecule type" value="Genomic_DNA"/>
</dbReference>
<dbReference type="Proteomes" id="UP000006334">
    <property type="component" value="Unassembled WGS sequence"/>
</dbReference>
<evidence type="ECO:0000256" key="3">
    <source>
        <dbReference type="ARBA" id="ARBA00022553"/>
    </source>
</evidence>
<organism evidence="6 7">
    <name type="scientific">Aliiglaciecola lipolytica E3</name>
    <dbReference type="NCBI Taxonomy" id="1127673"/>
    <lineage>
        <taxon>Bacteria</taxon>
        <taxon>Pseudomonadati</taxon>
        <taxon>Pseudomonadota</taxon>
        <taxon>Gammaproteobacteria</taxon>
        <taxon>Alteromonadales</taxon>
        <taxon>Alteromonadaceae</taxon>
        <taxon>Aliiglaciecola</taxon>
    </lineage>
</organism>
<keyword evidence="7" id="KW-1185">Reference proteome</keyword>
<evidence type="ECO:0000313" key="6">
    <source>
        <dbReference type="EMBL" id="GAC15668.1"/>
    </source>
</evidence>
<dbReference type="SUPFAM" id="SSF55874">
    <property type="entry name" value="ATPase domain of HSP90 chaperone/DNA topoisomerase II/histidine kinase"/>
    <property type="match status" value="1"/>
</dbReference>
<dbReference type="InterPro" id="IPR005467">
    <property type="entry name" value="His_kinase_dom"/>
</dbReference>
<dbReference type="Gene3D" id="3.30.565.10">
    <property type="entry name" value="Histidine kinase-like ATPase, C-terminal domain"/>
    <property type="match status" value="1"/>
</dbReference>
<dbReference type="PANTHER" id="PTHR43065:SF47">
    <property type="match status" value="1"/>
</dbReference>
<dbReference type="PANTHER" id="PTHR43065">
    <property type="entry name" value="SENSOR HISTIDINE KINASE"/>
    <property type="match status" value="1"/>
</dbReference>
<dbReference type="InterPro" id="IPR003661">
    <property type="entry name" value="HisK_dim/P_dom"/>
</dbReference>
<dbReference type="Gene3D" id="1.10.287.130">
    <property type="match status" value="1"/>
</dbReference>
<dbReference type="eggNOG" id="COG2205">
    <property type="taxonomic scope" value="Bacteria"/>
</dbReference>
<dbReference type="OrthoDB" id="2521613at2"/>
<feature type="domain" description="Histidine kinase" evidence="5">
    <location>
        <begin position="245"/>
        <end position="481"/>
    </location>
</feature>
<keyword evidence="4" id="KW-0175">Coiled coil</keyword>
<dbReference type="InterPro" id="IPR004358">
    <property type="entry name" value="Sig_transdc_His_kin-like_C"/>
</dbReference>
<evidence type="ECO:0000313" key="7">
    <source>
        <dbReference type="Proteomes" id="UP000006334"/>
    </source>
</evidence>
<dbReference type="InterPro" id="IPR003018">
    <property type="entry name" value="GAF"/>
</dbReference>
<evidence type="ECO:0000259" key="5">
    <source>
        <dbReference type="PROSITE" id="PS50109"/>
    </source>
</evidence>
<dbReference type="PRINTS" id="PR00344">
    <property type="entry name" value="BCTRLSENSOR"/>
</dbReference>